<protein>
    <recommendedName>
        <fullName evidence="2">Four helix bundle protein</fullName>
    </recommendedName>
</protein>
<dbReference type="NCBIfam" id="TIGR02436">
    <property type="entry name" value="four helix bundle protein"/>
    <property type="match status" value="1"/>
</dbReference>
<dbReference type="InterPro" id="IPR012657">
    <property type="entry name" value="23S_rRNA-intervening_sequence"/>
</dbReference>
<dbReference type="Pfam" id="PF05635">
    <property type="entry name" value="23S_rRNA_IVP"/>
    <property type="match status" value="1"/>
</dbReference>
<dbReference type="PANTHER" id="PTHR38471:SF2">
    <property type="entry name" value="FOUR HELIX BUNDLE PROTEIN"/>
    <property type="match status" value="1"/>
</dbReference>
<evidence type="ECO:0008006" key="2">
    <source>
        <dbReference type="Google" id="ProtNLM"/>
    </source>
</evidence>
<dbReference type="EMBL" id="BARV01033571">
    <property type="protein sequence ID" value="GAI51651.1"/>
    <property type="molecule type" value="Genomic_DNA"/>
</dbReference>
<gene>
    <name evidence="1" type="ORF">S06H3_52746</name>
</gene>
<accession>X1QA15</accession>
<dbReference type="PANTHER" id="PTHR38471">
    <property type="entry name" value="FOUR HELIX BUNDLE PROTEIN"/>
    <property type="match status" value="1"/>
</dbReference>
<dbReference type="Gene3D" id="1.20.1440.60">
    <property type="entry name" value="23S rRNA-intervening sequence"/>
    <property type="match status" value="1"/>
</dbReference>
<evidence type="ECO:0000313" key="1">
    <source>
        <dbReference type="EMBL" id="GAI51651.1"/>
    </source>
</evidence>
<organism evidence="1">
    <name type="scientific">marine sediment metagenome</name>
    <dbReference type="NCBI Taxonomy" id="412755"/>
    <lineage>
        <taxon>unclassified sequences</taxon>
        <taxon>metagenomes</taxon>
        <taxon>ecological metagenomes</taxon>
    </lineage>
</organism>
<dbReference type="SUPFAM" id="SSF158446">
    <property type="entry name" value="IVS-encoded protein-like"/>
    <property type="match status" value="1"/>
</dbReference>
<comment type="caution">
    <text evidence="1">The sequence shown here is derived from an EMBL/GenBank/DDBJ whole genome shotgun (WGS) entry which is preliminary data.</text>
</comment>
<proteinExistence type="predicted"/>
<name>X1QA15_9ZZZZ</name>
<dbReference type="AlphaFoldDB" id="X1QA15"/>
<sequence>MAKGFYDLNIWKKGYALLMEIYKITATFPKEEKYGLSGQMRDSANSVIANIAEAHGRYYFADKARVLYTSRGECEETQSHLRVALGLKYIDKKVFGKLDEEYEGLLKGISSFIRTLKKN</sequence>
<dbReference type="InterPro" id="IPR036583">
    <property type="entry name" value="23S_rRNA_IVS_sf"/>
</dbReference>
<reference evidence="1" key="1">
    <citation type="journal article" date="2014" name="Front. Microbiol.">
        <title>High frequency of phylogenetically diverse reductive dehalogenase-homologous genes in deep subseafloor sedimentary metagenomes.</title>
        <authorList>
            <person name="Kawai M."/>
            <person name="Futagami T."/>
            <person name="Toyoda A."/>
            <person name="Takaki Y."/>
            <person name="Nishi S."/>
            <person name="Hori S."/>
            <person name="Arai W."/>
            <person name="Tsubouchi T."/>
            <person name="Morono Y."/>
            <person name="Uchiyama I."/>
            <person name="Ito T."/>
            <person name="Fujiyama A."/>
            <person name="Inagaki F."/>
            <person name="Takami H."/>
        </authorList>
    </citation>
    <scope>NUCLEOTIDE SEQUENCE</scope>
    <source>
        <strain evidence="1">Expedition CK06-06</strain>
    </source>
</reference>
<dbReference type="CDD" id="cd16377">
    <property type="entry name" value="23S_rRNA_IVP_like"/>
    <property type="match status" value="1"/>
</dbReference>